<dbReference type="InterPro" id="IPR056856">
    <property type="entry name" value="TPR_AP5Z1_C"/>
</dbReference>
<reference evidence="5" key="1">
    <citation type="submission" date="2020-01" db="EMBL/GenBank/DDBJ databases">
        <title>Draft genome sequence of the Termite Coptotermes fromosanus.</title>
        <authorList>
            <person name="Itakura S."/>
            <person name="Yosikawa Y."/>
            <person name="Umezawa K."/>
        </authorList>
    </citation>
    <scope>NUCLEOTIDE SEQUENCE [LARGE SCALE GENOMIC DNA]</scope>
</reference>
<evidence type="ECO:0000313" key="4">
    <source>
        <dbReference type="EMBL" id="GFG40391.1"/>
    </source>
</evidence>
<dbReference type="InterPro" id="IPR056857">
    <property type="entry name" value="TPR_AP5Z1_N"/>
</dbReference>
<dbReference type="InterPro" id="IPR055450">
    <property type="entry name" value="AP5Z1_ARM"/>
</dbReference>
<dbReference type="Pfam" id="PF25154">
    <property type="entry name" value="TPR_AP5Z1_C"/>
    <property type="match status" value="1"/>
</dbReference>
<dbReference type="OrthoDB" id="744564at2759"/>
<feature type="domain" description="AP-5 complex subunit zeta-1 N-terminal TPR" evidence="2">
    <location>
        <begin position="89"/>
        <end position="265"/>
    </location>
</feature>
<dbReference type="EMBL" id="BLKM01002028">
    <property type="protein sequence ID" value="GFG40391.1"/>
    <property type="molecule type" value="Genomic_DNA"/>
</dbReference>
<accession>A0A6L2Q641</accession>
<dbReference type="PANTHER" id="PTHR46488:SF1">
    <property type="entry name" value="AP-5 COMPLEX SUBUNIT ZETA-1"/>
    <property type="match status" value="1"/>
</dbReference>
<dbReference type="InParanoid" id="A0A6L2Q641"/>
<feature type="domain" description="AP-5 complex subunit zeta-1 C-terminal TPR" evidence="3">
    <location>
        <begin position="433"/>
        <end position="754"/>
    </location>
</feature>
<evidence type="ECO:0000259" key="3">
    <source>
        <dbReference type="Pfam" id="PF25154"/>
    </source>
</evidence>
<evidence type="ECO:0008006" key="6">
    <source>
        <dbReference type="Google" id="ProtNLM"/>
    </source>
</evidence>
<gene>
    <name evidence="4" type="ORF">Cfor_07225</name>
</gene>
<keyword evidence="5" id="KW-1185">Reference proteome</keyword>
<dbReference type="InterPro" id="IPR028222">
    <property type="entry name" value="AP5Z1"/>
</dbReference>
<proteinExistence type="predicted"/>
<dbReference type="PANTHER" id="PTHR46488">
    <property type="entry name" value="AP-5 COMPLEX SUBUNIT ZETA-1"/>
    <property type="match status" value="1"/>
</dbReference>
<dbReference type="Proteomes" id="UP000502823">
    <property type="component" value="Unassembled WGS sequence"/>
</dbReference>
<evidence type="ECO:0000313" key="5">
    <source>
        <dbReference type="Proteomes" id="UP000502823"/>
    </source>
</evidence>
<evidence type="ECO:0000259" key="1">
    <source>
        <dbReference type="Pfam" id="PF14764"/>
    </source>
</evidence>
<dbReference type="GO" id="GO:0044599">
    <property type="term" value="C:AP-5 adaptor complex"/>
    <property type="evidence" value="ECO:0007669"/>
    <property type="project" value="InterPro"/>
</dbReference>
<organism evidence="4 5">
    <name type="scientific">Coptotermes formosanus</name>
    <name type="common">Formosan subterranean termite</name>
    <dbReference type="NCBI Taxonomy" id="36987"/>
    <lineage>
        <taxon>Eukaryota</taxon>
        <taxon>Metazoa</taxon>
        <taxon>Ecdysozoa</taxon>
        <taxon>Arthropoda</taxon>
        <taxon>Hexapoda</taxon>
        <taxon>Insecta</taxon>
        <taxon>Pterygota</taxon>
        <taxon>Neoptera</taxon>
        <taxon>Polyneoptera</taxon>
        <taxon>Dictyoptera</taxon>
        <taxon>Blattodea</taxon>
        <taxon>Blattoidea</taxon>
        <taxon>Termitoidae</taxon>
        <taxon>Rhinotermitidae</taxon>
        <taxon>Coptotermes</taxon>
    </lineage>
</organism>
<protein>
    <recommendedName>
        <fullName evidence="6">AP-5 complex subunit zeta-1</fullName>
    </recommendedName>
</protein>
<evidence type="ECO:0000259" key="2">
    <source>
        <dbReference type="Pfam" id="PF25153"/>
    </source>
</evidence>
<dbReference type="AlphaFoldDB" id="A0A6L2Q641"/>
<dbReference type="Pfam" id="PF25153">
    <property type="entry name" value="TPR_AP5Z1"/>
    <property type="match status" value="1"/>
</dbReference>
<dbReference type="Pfam" id="PF14764">
    <property type="entry name" value="SPG48"/>
    <property type="match status" value="1"/>
</dbReference>
<name>A0A6L2Q641_COPFO</name>
<sequence length="774" mass="87208">MEGWRGCSTESCEMYQPSLVLIHSQSIHFFSVRSLPDHHVQELWNQIFQKGVKGEILRDILMFYFQRKVFSPPPQKSYDVLVTFSAKGISRKMKTVIFQILEEICPCLESSIVETLSFSANNSVTIELMNCILVGGFVPLLDESAMERLFSLLSGQVLTSEESGKLLLFLCEVVARHQSIMSHNFVTRLNKQMTVWMQSTQLSPIAPSQLFSRSDAGSVSEVDGSPAGEYFTALILCGSFSKSQVMNVHTFSLLRKWLEQSVPESGYEAQPLFTAVREYCNLLVEQCFRPAHKQHDIALQKAVLCEVLDILNQLVCLDRNQGSQILQVVKRIQTNVTEKFKSDHRDISIFVRVLNFLLSFGAVTGYNPQHFCAQFLGDIVYHSYSSELAAFDITTFVLENQAKMAGLQQPLIQKYFPNLLKLVACHPTCLVEEFVELVTTFVVPATAVEVFHSLIDLPVLSATLCLHQAPAVLQLDQKTGSTGPQWISLLENVRTSAFRPFFSFMLRMESGKADTFDRIGTYLDLLAELSSYPLVFTCSQIVPVLLDSFFSEVQSKADPQVFVVLVPAMLKRLELVYKVPGYQEAICRTILHHLKIILKLCPELVFTVQTDLLQFISVLDNSQKFLQLYMHLVWVVGEYASPNYSKLYSHEFLVKYYEVLECAVYEALAMMSAEERNMPLKLLNITSASLAKLASRCQDLIPRAVLCLRKIGTQVTTGLPNKSRSDKKIVYDRVEELLCLLNSPNIASIILSSTHTSDPAMTAVVRVLSQFADS</sequence>
<comment type="caution">
    <text evidence="4">The sequence shown here is derived from an EMBL/GenBank/DDBJ whole genome shotgun (WGS) entry which is preliminary data.</text>
</comment>
<feature type="domain" description="AP-5 complex subunit zeta-1 ARM repeats" evidence="1">
    <location>
        <begin position="299"/>
        <end position="421"/>
    </location>
</feature>